<dbReference type="InterPro" id="IPR005064">
    <property type="entry name" value="BUG"/>
</dbReference>
<dbReference type="Gene3D" id="3.40.190.10">
    <property type="entry name" value="Periplasmic binding protein-like II"/>
    <property type="match status" value="1"/>
</dbReference>
<dbReference type="InterPro" id="IPR042100">
    <property type="entry name" value="Bug_dom1"/>
</dbReference>
<dbReference type="PANTHER" id="PTHR42928:SF5">
    <property type="entry name" value="BLR1237 PROTEIN"/>
    <property type="match status" value="1"/>
</dbReference>
<protein>
    <submittedName>
        <fullName evidence="3">Tripartite tricarboxylate transporter family receptor</fullName>
    </submittedName>
</protein>
<keyword evidence="4" id="KW-1185">Reference proteome</keyword>
<feature type="signal peptide" evidence="2">
    <location>
        <begin position="1"/>
        <end position="22"/>
    </location>
</feature>
<dbReference type="Gene3D" id="3.40.190.150">
    <property type="entry name" value="Bordetella uptake gene, domain 1"/>
    <property type="match status" value="1"/>
</dbReference>
<dbReference type="EMBL" id="AP014946">
    <property type="protein sequence ID" value="BAT61595.1"/>
    <property type="molecule type" value="Genomic_DNA"/>
</dbReference>
<organism evidence="3 4">
    <name type="scientific">Variibacter gotjawalensis</name>
    <dbReference type="NCBI Taxonomy" id="1333996"/>
    <lineage>
        <taxon>Bacteria</taxon>
        <taxon>Pseudomonadati</taxon>
        <taxon>Pseudomonadota</taxon>
        <taxon>Alphaproteobacteria</taxon>
        <taxon>Hyphomicrobiales</taxon>
        <taxon>Nitrobacteraceae</taxon>
        <taxon>Variibacter</taxon>
    </lineage>
</organism>
<evidence type="ECO:0000256" key="2">
    <source>
        <dbReference type="SAM" id="SignalP"/>
    </source>
</evidence>
<dbReference type="OrthoDB" id="7374807at2"/>
<gene>
    <name evidence="3" type="ORF">GJW-30_1_04154</name>
</gene>
<dbReference type="SUPFAM" id="SSF53850">
    <property type="entry name" value="Periplasmic binding protein-like II"/>
    <property type="match status" value="1"/>
</dbReference>
<feature type="chain" id="PRO_5006616069" evidence="2">
    <location>
        <begin position="23"/>
        <end position="324"/>
    </location>
</feature>
<dbReference type="KEGG" id="vgo:GJW-30_1_04154"/>
<dbReference type="Proteomes" id="UP000236884">
    <property type="component" value="Chromosome"/>
</dbReference>
<name>A0A0S3Q091_9BRAD</name>
<sequence length="324" mass="34611">MRRFRMQIVMVAILITCGLARAEDWPARPITLVVPYGAGGATDVIARLFAQQMSLSLGRQIIVDNVPGAGGMTGANRVANAPPDGYQILFGGSGNLVFNQILFKKPPFNAITDFTPVALLTEQSLVLMARKDLPGTGLQDFIRHVRASKTASFGSSGAGSSTHLGCLMLNLAIGVDATHVPYRGNGPAMQDLIGGRIDYYCDLIQTALPQVQAGAVKPIAILSPTRSPMLPDLPTADEQGLTNLDTTNWYGLFLPKDSPSSIVQKLHLAATAALDTPSFRDRLHGHGVAVVAPERRSPNYLARFLNDDIAKWTVPIKGSGVTVD</sequence>
<keyword evidence="2" id="KW-0732">Signal</keyword>
<reference evidence="3 4" key="1">
    <citation type="submission" date="2015-08" db="EMBL/GenBank/DDBJ databases">
        <title>Investigation of the bacterial diversity of lava forest soil.</title>
        <authorList>
            <person name="Lee J.S."/>
        </authorList>
    </citation>
    <scope>NUCLEOTIDE SEQUENCE [LARGE SCALE GENOMIC DNA]</scope>
    <source>
        <strain evidence="3 4">GJW-30</strain>
    </source>
</reference>
<comment type="similarity">
    <text evidence="1">Belongs to the UPF0065 (bug) family.</text>
</comment>
<accession>A0A0S3Q091</accession>
<evidence type="ECO:0000313" key="3">
    <source>
        <dbReference type="EMBL" id="BAT61595.1"/>
    </source>
</evidence>
<dbReference type="Pfam" id="PF03401">
    <property type="entry name" value="TctC"/>
    <property type="match status" value="1"/>
</dbReference>
<dbReference type="AlphaFoldDB" id="A0A0S3Q091"/>
<dbReference type="PANTHER" id="PTHR42928">
    <property type="entry name" value="TRICARBOXYLATE-BINDING PROTEIN"/>
    <property type="match status" value="1"/>
</dbReference>
<evidence type="ECO:0000256" key="1">
    <source>
        <dbReference type="ARBA" id="ARBA00006987"/>
    </source>
</evidence>
<dbReference type="CDD" id="cd07012">
    <property type="entry name" value="PBP2_Bug_TTT"/>
    <property type="match status" value="1"/>
</dbReference>
<keyword evidence="3" id="KW-0675">Receptor</keyword>
<proteinExistence type="inferred from homology"/>
<evidence type="ECO:0000313" key="4">
    <source>
        <dbReference type="Proteomes" id="UP000236884"/>
    </source>
</evidence>
<dbReference type="PIRSF" id="PIRSF017082">
    <property type="entry name" value="YflP"/>
    <property type="match status" value="1"/>
</dbReference>